<dbReference type="SMART" id="SM00276">
    <property type="entry name" value="GLECT"/>
    <property type="match status" value="1"/>
</dbReference>
<dbReference type="SUPFAM" id="SSF49899">
    <property type="entry name" value="Concanavalin A-like lectins/glucanases"/>
    <property type="match status" value="1"/>
</dbReference>
<dbReference type="InterPro" id="IPR001079">
    <property type="entry name" value="Galectin_CRD"/>
</dbReference>
<feature type="region of interest" description="Disordered" evidence="3">
    <location>
        <begin position="220"/>
        <end position="255"/>
    </location>
</feature>
<keyword evidence="5" id="KW-1185">Reference proteome</keyword>
<proteinExistence type="predicted"/>
<reference evidence="6" key="1">
    <citation type="submission" date="2019-12" db="UniProtKB">
        <authorList>
            <consortium name="WormBaseParasite"/>
        </authorList>
    </citation>
    <scope>IDENTIFICATION</scope>
</reference>
<dbReference type="PANTHER" id="PTHR11346">
    <property type="entry name" value="GALECTIN"/>
    <property type="match status" value="1"/>
</dbReference>
<dbReference type="GO" id="GO:0030246">
    <property type="term" value="F:carbohydrate binding"/>
    <property type="evidence" value="ECO:0007669"/>
    <property type="project" value="UniProtKB-UniRule"/>
</dbReference>
<dbReference type="InterPro" id="IPR044156">
    <property type="entry name" value="Galectin-like"/>
</dbReference>
<dbReference type="PANTHER" id="PTHR11346:SF176">
    <property type="entry name" value="32 KDA BETA-GALACTOSIDE-BINDING LECTIN LEC-3"/>
    <property type="match status" value="1"/>
</dbReference>
<keyword evidence="1 2" id="KW-0430">Lectin</keyword>
<evidence type="ECO:0000259" key="4">
    <source>
        <dbReference type="PROSITE" id="PS51304"/>
    </source>
</evidence>
<evidence type="ECO:0000313" key="5">
    <source>
        <dbReference type="Proteomes" id="UP000046395"/>
    </source>
</evidence>
<feature type="compositionally biased region" description="Polar residues" evidence="3">
    <location>
        <begin position="229"/>
        <end position="239"/>
    </location>
</feature>
<dbReference type="GO" id="GO:0016936">
    <property type="term" value="F:galactoside binding"/>
    <property type="evidence" value="ECO:0007669"/>
    <property type="project" value="TreeGrafter"/>
</dbReference>
<dbReference type="Proteomes" id="UP000046395">
    <property type="component" value="Unassembled WGS sequence"/>
</dbReference>
<accession>A0A5S6QUZ3</accession>
<dbReference type="Pfam" id="PF00337">
    <property type="entry name" value="Gal-bind_lectin"/>
    <property type="match status" value="1"/>
</dbReference>
<dbReference type="STRING" id="70415.A0A5S6QUZ3"/>
<feature type="domain" description="Galectin" evidence="4">
    <location>
        <begin position="4"/>
        <end position="138"/>
    </location>
</feature>
<dbReference type="SMART" id="SM00908">
    <property type="entry name" value="Gal-bind_lectin"/>
    <property type="match status" value="1"/>
</dbReference>
<sequence length="318" mass="34889">MENVFIKELASCHKGLIIRIAGDVPEDARWFAINFQNGTVMRPRSDIALHISPRFEESFSRVVRNTLVNEQWGLEENAGYFPFKLGEQFEVLVLVETESYKIAINGEHYTEFRHRLPFTAVNAIVIDGDVTLYAVEDQAAMETVPSAPVEDLYAGRFLSMATPHQPENIPRAPPPYPVDPSSDTAFQKYPPYPIHSGNSIPQARWACGVGNHSGYSVPPYPPYPSSVPRTSENAQTELDSVSPMPIPEHSPAPRKRSSFLKAVGVGAAAGIGAYALSQLTYPAMSNIGGHIFDTAGAHQCDEAHTKWGSSDSDSSEED</sequence>
<evidence type="ECO:0000256" key="2">
    <source>
        <dbReference type="RuleBase" id="RU102079"/>
    </source>
</evidence>
<dbReference type="PROSITE" id="PS51304">
    <property type="entry name" value="GALECTIN"/>
    <property type="match status" value="1"/>
</dbReference>
<name>A0A5S6QUZ3_TRIMR</name>
<evidence type="ECO:0000256" key="1">
    <source>
        <dbReference type="ARBA" id="ARBA00022734"/>
    </source>
</evidence>
<organism evidence="5 6">
    <name type="scientific">Trichuris muris</name>
    <name type="common">Mouse whipworm</name>
    <dbReference type="NCBI Taxonomy" id="70415"/>
    <lineage>
        <taxon>Eukaryota</taxon>
        <taxon>Metazoa</taxon>
        <taxon>Ecdysozoa</taxon>
        <taxon>Nematoda</taxon>
        <taxon>Enoplea</taxon>
        <taxon>Dorylaimia</taxon>
        <taxon>Trichinellida</taxon>
        <taxon>Trichuridae</taxon>
        <taxon>Trichuris</taxon>
    </lineage>
</organism>
<evidence type="ECO:0000256" key="3">
    <source>
        <dbReference type="SAM" id="MobiDB-lite"/>
    </source>
</evidence>
<evidence type="ECO:0000313" key="6">
    <source>
        <dbReference type="WBParaSite" id="TMUE_3000010954.1"/>
    </source>
</evidence>
<protein>
    <recommendedName>
        <fullName evidence="2">Galectin</fullName>
    </recommendedName>
</protein>
<dbReference type="InterPro" id="IPR013320">
    <property type="entry name" value="ConA-like_dom_sf"/>
</dbReference>
<dbReference type="WBParaSite" id="TMUE_3000010954.1">
    <property type="protein sequence ID" value="TMUE_3000010954.1"/>
    <property type="gene ID" value="WBGene00285092"/>
</dbReference>
<dbReference type="Gene3D" id="2.60.120.200">
    <property type="match status" value="1"/>
</dbReference>
<dbReference type="CDD" id="cd00070">
    <property type="entry name" value="GLECT"/>
    <property type="match status" value="1"/>
</dbReference>
<dbReference type="AlphaFoldDB" id="A0A5S6QUZ3"/>